<protein>
    <recommendedName>
        <fullName evidence="6">Mid2 domain-containing protein</fullName>
    </recommendedName>
</protein>
<dbReference type="Proteomes" id="UP000077266">
    <property type="component" value="Unassembled WGS sequence"/>
</dbReference>
<feature type="signal peptide" evidence="3">
    <location>
        <begin position="1"/>
        <end position="27"/>
    </location>
</feature>
<proteinExistence type="predicted"/>
<dbReference type="AlphaFoldDB" id="A0A165DE59"/>
<keyword evidence="2" id="KW-0472">Membrane</keyword>
<reference evidence="4 5" key="1">
    <citation type="journal article" date="2016" name="Mol. Biol. Evol.">
        <title>Comparative Genomics of Early-Diverging Mushroom-Forming Fungi Provides Insights into the Origins of Lignocellulose Decay Capabilities.</title>
        <authorList>
            <person name="Nagy L.G."/>
            <person name="Riley R."/>
            <person name="Tritt A."/>
            <person name="Adam C."/>
            <person name="Daum C."/>
            <person name="Floudas D."/>
            <person name="Sun H."/>
            <person name="Yadav J.S."/>
            <person name="Pangilinan J."/>
            <person name="Larsson K.H."/>
            <person name="Matsuura K."/>
            <person name="Barry K."/>
            <person name="Labutti K."/>
            <person name="Kuo R."/>
            <person name="Ohm R.A."/>
            <person name="Bhattacharya S.S."/>
            <person name="Shirouzu T."/>
            <person name="Yoshinaga Y."/>
            <person name="Martin F.M."/>
            <person name="Grigoriev I.V."/>
            <person name="Hibbett D.S."/>
        </authorList>
    </citation>
    <scope>NUCLEOTIDE SEQUENCE [LARGE SCALE GENOMIC DNA]</scope>
    <source>
        <strain evidence="4 5">HHB12029</strain>
    </source>
</reference>
<evidence type="ECO:0008006" key="6">
    <source>
        <dbReference type="Google" id="ProtNLM"/>
    </source>
</evidence>
<evidence type="ECO:0000313" key="5">
    <source>
        <dbReference type="Proteomes" id="UP000077266"/>
    </source>
</evidence>
<feature type="region of interest" description="Disordered" evidence="1">
    <location>
        <begin position="219"/>
        <end position="262"/>
    </location>
</feature>
<evidence type="ECO:0000313" key="4">
    <source>
        <dbReference type="EMBL" id="KZV84333.1"/>
    </source>
</evidence>
<feature type="compositionally biased region" description="Basic and acidic residues" evidence="1">
    <location>
        <begin position="352"/>
        <end position="362"/>
    </location>
</feature>
<keyword evidence="5" id="KW-1185">Reference proteome</keyword>
<name>A0A165DE59_EXIGL</name>
<gene>
    <name evidence="4" type="ORF">EXIGLDRAFT_776668</name>
</gene>
<feature type="transmembrane region" description="Helical" evidence="2">
    <location>
        <begin position="270"/>
        <end position="292"/>
    </location>
</feature>
<keyword evidence="2" id="KW-0812">Transmembrane</keyword>
<evidence type="ECO:0000256" key="2">
    <source>
        <dbReference type="SAM" id="Phobius"/>
    </source>
</evidence>
<keyword evidence="3" id="KW-0732">Signal</keyword>
<evidence type="ECO:0000256" key="3">
    <source>
        <dbReference type="SAM" id="SignalP"/>
    </source>
</evidence>
<evidence type="ECO:0000256" key="1">
    <source>
        <dbReference type="SAM" id="MobiDB-lite"/>
    </source>
</evidence>
<feature type="compositionally biased region" description="Polar residues" evidence="1">
    <location>
        <begin position="334"/>
        <end position="349"/>
    </location>
</feature>
<feature type="compositionally biased region" description="Low complexity" evidence="1">
    <location>
        <begin position="315"/>
        <end position="328"/>
    </location>
</feature>
<dbReference type="EMBL" id="KV426230">
    <property type="protein sequence ID" value="KZV84333.1"/>
    <property type="molecule type" value="Genomic_DNA"/>
</dbReference>
<feature type="chain" id="PRO_5007856521" description="Mid2 domain-containing protein" evidence="3">
    <location>
        <begin position="28"/>
        <end position="377"/>
    </location>
</feature>
<organism evidence="4 5">
    <name type="scientific">Exidia glandulosa HHB12029</name>
    <dbReference type="NCBI Taxonomy" id="1314781"/>
    <lineage>
        <taxon>Eukaryota</taxon>
        <taxon>Fungi</taxon>
        <taxon>Dikarya</taxon>
        <taxon>Basidiomycota</taxon>
        <taxon>Agaricomycotina</taxon>
        <taxon>Agaricomycetes</taxon>
        <taxon>Auriculariales</taxon>
        <taxon>Exidiaceae</taxon>
        <taxon>Exidia</taxon>
    </lineage>
</organism>
<keyword evidence="2" id="KW-1133">Transmembrane helix</keyword>
<feature type="region of interest" description="Disordered" evidence="1">
    <location>
        <begin position="304"/>
        <end position="377"/>
    </location>
</feature>
<accession>A0A165DE59</accession>
<sequence>MEHRPRAYFASRALFILSIATVHSVRAATTCAAKVEAALKTVKGDGVGVSCCKAEEADCQLSVIGACDDVYSTWGWCMGAGTSKACAISYGPDSDAPCGAYSGPIGSTYGLSPVGDGTGYKVALQSPSIEASLHTNWDRLATLSDVGLCCSSADVAGAAACHVGKVLTLAENPCNAGEYEIKCFGTGTHGLCTAYSNVSATTEIGQYYFVNFDESAPRPSSTSTTSSVASTPTASGASSTPTASPFGTPGSSTSTSLTPASSSDKSSINAAAIVVPIILVLLLLGLGIWFIFWRRRRAAHAPLTGNSTNAVHPYTAATGGTGSSPTSAWAESVPMTQIGGSSRSNSTGPTDKYARIQQEQRRPVSPPLPPYSLHSDA</sequence>
<dbReference type="OrthoDB" id="3263461at2759"/>
<dbReference type="InParanoid" id="A0A165DE59"/>